<dbReference type="GO" id="GO:0004175">
    <property type="term" value="F:endopeptidase activity"/>
    <property type="evidence" value="ECO:0000318"/>
    <property type="project" value="GO_Central"/>
</dbReference>
<feature type="compositionally biased region" description="Polar residues" evidence="12">
    <location>
        <begin position="294"/>
        <end position="318"/>
    </location>
</feature>
<dbReference type="PRINTS" id="PR00727">
    <property type="entry name" value="LEADERPTASE"/>
</dbReference>
<keyword evidence="9" id="KW-0496">Mitochondrion</keyword>
<feature type="domain" description="Peptidase S26" evidence="13">
    <location>
        <begin position="106"/>
        <end position="194"/>
    </location>
</feature>
<dbReference type="Proteomes" id="UP000000561">
    <property type="component" value="Chromosome 3"/>
</dbReference>
<dbReference type="Gene3D" id="2.10.109.10">
    <property type="entry name" value="Umud Fragment, subunit A"/>
    <property type="match status" value="1"/>
</dbReference>
<feature type="compositionally biased region" description="Low complexity" evidence="12">
    <location>
        <begin position="30"/>
        <end position="71"/>
    </location>
</feature>
<dbReference type="CDD" id="cd06530">
    <property type="entry name" value="S26_SPase_I"/>
    <property type="match status" value="1"/>
</dbReference>
<sequence length="395" mass="42213">MLRPASVVGFGASVRTAIARGSLTANHRLSSSSSSTIIGRSPASFSSSSSVPTTSASERSSSNVSSSSTASMDHVNLNARAHYRPSSHPHPHKRTKLGRTLFALGWIPVAAFITSHLYSLGNVTGGSMSPTFNGPHSIASASSARSDVVLLNRTIKVQLDQLKAGDIVTLISPLDPRLLLTKRVIALPGDTVRVWVPAGKAGGQNVGGRRVGRWARIKIPPGHVWVEGDAAVDIVPGSLERVVNSTFTPESLRNKSRDSREFGPVPMGLITSRIEYIVWPPERFGKPKPRPIASLSSAAQFPPSSSTRMPADDTSTQVNPSLARILDEMTSMAPGARTKAHPDDSVISPYVDWSGPEAKEHQDVATAEQARADKEKRKHAWNHLSRGGQLGDDAE</sequence>
<dbReference type="KEGG" id="uma:UMAG_10257"/>
<keyword evidence="8" id="KW-1133">Transmembrane helix</keyword>
<evidence type="ECO:0000313" key="14">
    <source>
        <dbReference type="EMBL" id="KIS70679.1"/>
    </source>
</evidence>
<evidence type="ECO:0000256" key="1">
    <source>
        <dbReference type="ARBA" id="ARBA00004434"/>
    </source>
</evidence>
<keyword evidence="15" id="KW-1185">Reference proteome</keyword>
<dbReference type="InParanoid" id="A0A0D1E3I0"/>
<dbReference type="InterPro" id="IPR000223">
    <property type="entry name" value="Pept_S26A_signal_pept_1"/>
</dbReference>
<dbReference type="InterPro" id="IPR037730">
    <property type="entry name" value="IMP2"/>
</dbReference>
<feature type="region of interest" description="Disordered" evidence="12">
    <location>
        <begin position="334"/>
        <end position="395"/>
    </location>
</feature>
<dbReference type="PANTHER" id="PTHR46041">
    <property type="entry name" value="MITOCHONDRIAL INNER MEMBRANE PROTEASE SUBUNIT 2"/>
    <property type="match status" value="1"/>
</dbReference>
<reference evidence="14 15" key="1">
    <citation type="journal article" date="2006" name="Nature">
        <title>Insights from the genome of the biotrophic fungal plant pathogen Ustilago maydis.</title>
        <authorList>
            <person name="Kamper J."/>
            <person name="Kahmann R."/>
            <person name="Bolker M."/>
            <person name="Ma L.J."/>
            <person name="Brefort T."/>
            <person name="Saville B.J."/>
            <person name="Banuett F."/>
            <person name="Kronstad J.W."/>
            <person name="Gold S.E."/>
            <person name="Muller O."/>
            <person name="Perlin M.H."/>
            <person name="Wosten H.A."/>
            <person name="de Vries R."/>
            <person name="Ruiz-Herrera J."/>
            <person name="Reynaga-Pena C.G."/>
            <person name="Snetselaar K."/>
            <person name="McCann M."/>
            <person name="Perez-Martin J."/>
            <person name="Feldbrugge M."/>
            <person name="Basse C.W."/>
            <person name="Steinberg G."/>
            <person name="Ibeas J.I."/>
            <person name="Holloman W."/>
            <person name="Guzman P."/>
            <person name="Farman M."/>
            <person name="Stajich J.E."/>
            <person name="Sentandreu R."/>
            <person name="Gonzalez-Prieto J.M."/>
            <person name="Kennell J.C."/>
            <person name="Molina L."/>
            <person name="Schirawski J."/>
            <person name="Mendoza-Mendoza A."/>
            <person name="Greilinger D."/>
            <person name="Munch K."/>
            <person name="Rossel N."/>
            <person name="Scherer M."/>
            <person name="Vranes M."/>
            <person name="Ladendorf O."/>
            <person name="Vincon V."/>
            <person name="Fuchs U."/>
            <person name="Sandrock B."/>
            <person name="Meng S."/>
            <person name="Ho E.C."/>
            <person name="Cahill M.J."/>
            <person name="Boyce K.J."/>
            <person name="Klose J."/>
            <person name="Klosterman S.J."/>
            <person name="Deelstra H.J."/>
            <person name="Ortiz-Castellanos L."/>
            <person name="Li W."/>
            <person name="Sanchez-Alonso P."/>
            <person name="Schreier P.H."/>
            <person name="Hauser-Hahn I."/>
            <person name="Vaupel M."/>
            <person name="Koopmann E."/>
            <person name="Friedrich G."/>
            <person name="Voss H."/>
            <person name="Schluter T."/>
            <person name="Margolis J."/>
            <person name="Platt D."/>
            <person name="Swimmer C."/>
            <person name="Gnirke A."/>
            <person name="Chen F."/>
            <person name="Vysotskaia V."/>
            <person name="Mannhaupt G."/>
            <person name="Guldener U."/>
            <person name="Munsterkotter M."/>
            <person name="Haase D."/>
            <person name="Oesterheld M."/>
            <person name="Mewes H.W."/>
            <person name="Mauceli E.W."/>
            <person name="DeCaprio D."/>
            <person name="Wade C.M."/>
            <person name="Butler J."/>
            <person name="Young S."/>
            <person name="Jaffe D.B."/>
            <person name="Calvo S."/>
            <person name="Nusbaum C."/>
            <person name="Galagan J."/>
            <person name="Birren B.W."/>
        </authorList>
    </citation>
    <scope>NUCLEOTIDE SEQUENCE [LARGE SCALE GENOMIC DNA]</scope>
    <source>
        <strain evidence="15">DSM 14603 / FGSC 9021 / UM521</strain>
    </source>
</reference>
<keyword evidence="10" id="KW-0472">Membrane</keyword>
<keyword evidence="5" id="KW-0812">Transmembrane</keyword>
<dbReference type="GeneID" id="23566310"/>
<dbReference type="RefSeq" id="XP_011387954.1">
    <property type="nucleotide sequence ID" value="XM_011389652.1"/>
</dbReference>
<dbReference type="VEuPathDB" id="FungiDB:UMAG_10257"/>
<accession>A0A0D1E3I0</accession>
<evidence type="ECO:0000313" key="15">
    <source>
        <dbReference type="Proteomes" id="UP000000561"/>
    </source>
</evidence>
<evidence type="ECO:0000256" key="12">
    <source>
        <dbReference type="SAM" id="MobiDB-lite"/>
    </source>
</evidence>
<dbReference type="Pfam" id="PF10502">
    <property type="entry name" value="Peptidase_S26"/>
    <property type="match status" value="1"/>
</dbReference>
<dbReference type="PROSITE" id="PS00760">
    <property type="entry name" value="SPASE_I_2"/>
    <property type="match status" value="1"/>
</dbReference>
<evidence type="ECO:0000256" key="5">
    <source>
        <dbReference type="ARBA" id="ARBA00022692"/>
    </source>
</evidence>
<evidence type="ECO:0000256" key="4">
    <source>
        <dbReference type="ARBA" id="ARBA00022670"/>
    </source>
</evidence>
<evidence type="ECO:0000256" key="10">
    <source>
        <dbReference type="ARBA" id="ARBA00023136"/>
    </source>
</evidence>
<dbReference type="InterPro" id="IPR019757">
    <property type="entry name" value="Pept_S26A_signal_pept_1_Lys-AS"/>
</dbReference>
<keyword evidence="7" id="KW-0378">Hydrolase</keyword>
<evidence type="ECO:0000256" key="8">
    <source>
        <dbReference type="ARBA" id="ARBA00022989"/>
    </source>
</evidence>
<dbReference type="GO" id="GO:0004252">
    <property type="term" value="F:serine-type endopeptidase activity"/>
    <property type="evidence" value="ECO:0007669"/>
    <property type="project" value="InterPro"/>
</dbReference>
<keyword evidence="4" id="KW-0645">Protease</keyword>
<evidence type="ECO:0000256" key="6">
    <source>
        <dbReference type="ARBA" id="ARBA00022792"/>
    </source>
</evidence>
<comment type="similarity">
    <text evidence="2">Belongs to the peptidase S26 family. IMP2 subfamily.</text>
</comment>
<dbReference type="EMBL" id="CM003142">
    <property type="protein sequence ID" value="KIS70679.1"/>
    <property type="molecule type" value="Genomic_DNA"/>
</dbReference>
<feature type="region of interest" description="Disordered" evidence="12">
    <location>
        <begin position="29"/>
        <end position="71"/>
    </location>
</feature>
<dbReference type="AlphaFoldDB" id="A0A0D1E3I0"/>
<dbReference type="GO" id="GO:0042720">
    <property type="term" value="C:mitochondrial inner membrane peptidase complex"/>
    <property type="evidence" value="ECO:0000318"/>
    <property type="project" value="GO_Central"/>
</dbReference>
<evidence type="ECO:0000259" key="13">
    <source>
        <dbReference type="Pfam" id="PF10502"/>
    </source>
</evidence>
<dbReference type="STRING" id="237631.A0A0D1E3I0"/>
<gene>
    <name evidence="14" type="ORF">UMAG_10257</name>
</gene>
<dbReference type="OrthoDB" id="308440at2759"/>
<evidence type="ECO:0000256" key="2">
    <source>
        <dbReference type="ARBA" id="ARBA00007066"/>
    </source>
</evidence>
<keyword evidence="6" id="KW-0999">Mitochondrion inner membrane</keyword>
<comment type="subcellular location">
    <subcellularLocation>
        <location evidence="1">Mitochondrion inner membrane</location>
        <topology evidence="1">Single-pass membrane protein</topology>
    </subcellularLocation>
</comment>
<protein>
    <recommendedName>
        <fullName evidence="3">Mitochondrial inner membrane protease subunit 2</fullName>
    </recommendedName>
</protein>
<evidence type="ECO:0000256" key="11">
    <source>
        <dbReference type="PIRSR" id="PIRSR600223-1"/>
    </source>
</evidence>
<feature type="active site" evidence="11">
    <location>
        <position position="182"/>
    </location>
</feature>
<evidence type="ECO:0000256" key="7">
    <source>
        <dbReference type="ARBA" id="ARBA00022801"/>
    </source>
</evidence>
<name>A0A0D1E3I0_MYCMD</name>
<dbReference type="GO" id="GO:0006465">
    <property type="term" value="P:signal peptide processing"/>
    <property type="evidence" value="ECO:0007669"/>
    <property type="project" value="InterPro"/>
</dbReference>
<evidence type="ECO:0000256" key="9">
    <source>
        <dbReference type="ARBA" id="ARBA00023128"/>
    </source>
</evidence>
<evidence type="ECO:0000256" key="3">
    <source>
        <dbReference type="ARBA" id="ARBA00013650"/>
    </source>
</evidence>
<dbReference type="InterPro" id="IPR019533">
    <property type="entry name" value="Peptidase_S26"/>
</dbReference>
<feature type="active site" evidence="11">
    <location>
        <position position="127"/>
    </location>
</feature>
<dbReference type="GO" id="GO:0006627">
    <property type="term" value="P:protein processing involved in protein targeting to mitochondrion"/>
    <property type="evidence" value="ECO:0000318"/>
    <property type="project" value="GO_Central"/>
</dbReference>
<dbReference type="InterPro" id="IPR036286">
    <property type="entry name" value="LexA/Signal_pep-like_sf"/>
</dbReference>
<dbReference type="SUPFAM" id="SSF51306">
    <property type="entry name" value="LexA/Signal peptidase"/>
    <property type="match status" value="1"/>
</dbReference>
<feature type="region of interest" description="Disordered" evidence="12">
    <location>
        <begin position="288"/>
        <end position="318"/>
    </location>
</feature>
<organism evidence="14 15">
    <name type="scientific">Mycosarcoma maydis</name>
    <name type="common">Corn smut fungus</name>
    <name type="synonym">Ustilago maydis</name>
    <dbReference type="NCBI Taxonomy" id="5270"/>
    <lineage>
        <taxon>Eukaryota</taxon>
        <taxon>Fungi</taxon>
        <taxon>Dikarya</taxon>
        <taxon>Basidiomycota</taxon>
        <taxon>Ustilaginomycotina</taxon>
        <taxon>Ustilaginomycetes</taxon>
        <taxon>Ustilaginales</taxon>
        <taxon>Ustilaginaceae</taxon>
        <taxon>Mycosarcoma</taxon>
    </lineage>
</organism>
<dbReference type="PANTHER" id="PTHR46041:SF2">
    <property type="entry name" value="MITOCHONDRIAL INNER MEMBRANE PROTEASE SUBUNIT 2"/>
    <property type="match status" value="1"/>
</dbReference>
<proteinExistence type="inferred from homology"/>